<dbReference type="Proteomes" id="UP000295252">
    <property type="component" value="Chromosome VII"/>
</dbReference>
<dbReference type="AlphaFoldDB" id="A0A068UBC8"/>
<organism evidence="1 2">
    <name type="scientific">Coffea canephora</name>
    <name type="common">Robusta coffee</name>
    <dbReference type="NCBI Taxonomy" id="49390"/>
    <lineage>
        <taxon>Eukaryota</taxon>
        <taxon>Viridiplantae</taxon>
        <taxon>Streptophyta</taxon>
        <taxon>Embryophyta</taxon>
        <taxon>Tracheophyta</taxon>
        <taxon>Spermatophyta</taxon>
        <taxon>Magnoliopsida</taxon>
        <taxon>eudicotyledons</taxon>
        <taxon>Gunneridae</taxon>
        <taxon>Pentapetalae</taxon>
        <taxon>asterids</taxon>
        <taxon>lamiids</taxon>
        <taxon>Gentianales</taxon>
        <taxon>Rubiaceae</taxon>
        <taxon>Ixoroideae</taxon>
        <taxon>Gardenieae complex</taxon>
        <taxon>Bertiereae - Coffeeae clade</taxon>
        <taxon>Coffeeae</taxon>
        <taxon>Coffea</taxon>
    </lineage>
</organism>
<accession>A0A068UBC8</accession>
<dbReference type="OrthoDB" id="765404at2759"/>
<gene>
    <name evidence="1" type="ORF">GSCOC_T00021163001</name>
</gene>
<sequence length="202" mass="21830">MGFWDLINSTTEAVKRNAPAPAAVIDACKASYGYSSAVVGNIDNAVRVNGMQALNDYMPSEETRSRISLFASKFTQNAARHALREGYKLIPGGKAVAEIISETMNDVKSENLSTQKMMAVTQVTGSGGGGKVSAGRNLLDRVEMQSRGLEMGSANKGNFAAESTANQTPEDVLRIFMMKEFMGKRFADDLILPQIMHGIKTK</sequence>
<evidence type="ECO:0000313" key="1">
    <source>
        <dbReference type="EMBL" id="CDP05860.1"/>
    </source>
</evidence>
<keyword evidence="2" id="KW-1185">Reference proteome</keyword>
<protein>
    <submittedName>
        <fullName evidence="1">Uncharacterized protein</fullName>
    </submittedName>
</protein>
<dbReference type="OMA" id="LRVFMMK"/>
<dbReference type="Gramene" id="CDP05860">
    <property type="protein sequence ID" value="CDP05860"/>
    <property type="gene ID" value="GSCOC_T00021163001"/>
</dbReference>
<dbReference type="EMBL" id="HG739103">
    <property type="protein sequence ID" value="CDP05860.1"/>
    <property type="molecule type" value="Genomic_DNA"/>
</dbReference>
<dbReference type="PhylomeDB" id="A0A068UBC8"/>
<dbReference type="InParanoid" id="A0A068UBC8"/>
<name>A0A068UBC8_COFCA</name>
<reference evidence="2" key="1">
    <citation type="journal article" date="2014" name="Science">
        <title>The coffee genome provides insight into the convergent evolution of caffeine biosynthesis.</title>
        <authorList>
            <person name="Denoeud F."/>
            <person name="Carretero-Paulet L."/>
            <person name="Dereeper A."/>
            <person name="Droc G."/>
            <person name="Guyot R."/>
            <person name="Pietrella M."/>
            <person name="Zheng C."/>
            <person name="Alberti A."/>
            <person name="Anthony F."/>
            <person name="Aprea G."/>
            <person name="Aury J.M."/>
            <person name="Bento P."/>
            <person name="Bernard M."/>
            <person name="Bocs S."/>
            <person name="Campa C."/>
            <person name="Cenci A."/>
            <person name="Combes M.C."/>
            <person name="Crouzillat D."/>
            <person name="Da Silva C."/>
            <person name="Daddiego L."/>
            <person name="De Bellis F."/>
            <person name="Dussert S."/>
            <person name="Garsmeur O."/>
            <person name="Gayraud T."/>
            <person name="Guignon V."/>
            <person name="Jahn K."/>
            <person name="Jamilloux V."/>
            <person name="Joet T."/>
            <person name="Labadie K."/>
            <person name="Lan T."/>
            <person name="Leclercq J."/>
            <person name="Lepelley M."/>
            <person name="Leroy T."/>
            <person name="Li L.T."/>
            <person name="Librado P."/>
            <person name="Lopez L."/>
            <person name="Munoz A."/>
            <person name="Noel B."/>
            <person name="Pallavicini A."/>
            <person name="Perrotta G."/>
            <person name="Poncet V."/>
            <person name="Pot D."/>
            <person name="Priyono X."/>
            <person name="Rigoreau M."/>
            <person name="Rouard M."/>
            <person name="Rozas J."/>
            <person name="Tranchant-Dubreuil C."/>
            <person name="VanBuren R."/>
            <person name="Zhang Q."/>
            <person name="Andrade A.C."/>
            <person name="Argout X."/>
            <person name="Bertrand B."/>
            <person name="de Kochko A."/>
            <person name="Graziosi G."/>
            <person name="Henry R.J."/>
            <person name="Jayarama X."/>
            <person name="Ming R."/>
            <person name="Nagai C."/>
            <person name="Rounsley S."/>
            <person name="Sankoff D."/>
            <person name="Giuliano G."/>
            <person name="Albert V.A."/>
            <person name="Wincker P."/>
            <person name="Lashermes P."/>
        </authorList>
    </citation>
    <scope>NUCLEOTIDE SEQUENCE [LARGE SCALE GENOMIC DNA]</scope>
    <source>
        <strain evidence="2">cv. DH200-94</strain>
    </source>
</reference>
<evidence type="ECO:0000313" key="2">
    <source>
        <dbReference type="Proteomes" id="UP000295252"/>
    </source>
</evidence>
<proteinExistence type="predicted"/>